<organism evidence="1 2">
    <name type="scientific">Chryseolinea lacunae</name>
    <dbReference type="NCBI Taxonomy" id="2801331"/>
    <lineage>
        <taxon>Bacteria</taxon>
        <taxon>Pseudomonadati</taxon>
        <taxon>Bacteroidota</taxon>
        <taxon>Cytophagia</taxon>
        <taxon>Cytophagales</taxon>
        <taxon>Fulvivirgaceae</taxon>
        <taxon>Chryseolinea</taxon>
    </lineage>
</organism>
<dbReference type="Proteomes" id="UP000613030">
    <property type="component" value="Unassembled WGS sequence"/>
</dbReference>
<evidence type="ECO:0000313" key="1">
    <source>
        <dbReference type="EMBL" id="MBL0744348.1"/>
    </source>
</evidence>
<evidence type="ECO:0000313" key="2">
    <source>
        <dbReference type="Proteomes" id="UP000613030"/>
    </source>
</evidence>
<reference evidence="1 2" key="1">
    <citation type="submission" date="2021-01" db="EMBL/GenBank/DDBJ databases">
        <title>Chryseolinea sp. Jin1 Genome sequencing and assembly.</title>
        <authorList>
            <person name="Kim I."/>
        </authorList>
    </citation>
    <scope>NUCLEOTIDE SEQUENCE [LARGE SCALE GENOMIC DNA]</scope>
    <source>
        <strain evidence="1 2">Jin1</strain>
    </source>
</reference>
<proteinExistence type="predicted"/>
<dbReference type="RefSeq" id="WP_202014002.1">
    <property type="nucleotide sequence ID" value="NZ_JAERRB010000010.1"/>
</dbReference>
<accession>A0ABS1KY12</accession>
<protein>
    <submittedName>
        <fullName evidence="1">Uncharacterized protein</fullName>
    </submittedName>
</protein>
<comment type="caution">
    <text evidence="1">The sequence shown here is derived from an EMBL/GenBank/DDBJ whole genome shotgun (WGS) entry which is preliminary data.</text>
</comment>
<keyword evidence="2" id="KW-1185">Reference proteome</keyword>
<gene>
    <name evidence="1" type="ORF">JI741_24155</name>
</gene>
<dbReference type="EMBL" id="JAERRB010000010">
    <property type="protein sequence ID" value="MBL0744348.1"/>
    <property type="molecule type" value="Genomic_DNA"/>
</dbReference>
<name>A0ABS1KY12_9BACT</name>
<sequence>MDHSTDQVTIAVAFITDILKIYKEKSQKDYETLKAMTANINLQIPTHQVPMDIYNKMCDYIEQQLGQANMRVVGRQIGRTAFEAMKTYKMVSDKSTPLETMKALATTASTMIKDPKGRGWEILESSPKHITMRRTQTFNSSLQFGLLDEIIRKTGVLSPKVEYAKSVKAGDSFDDYKISWI</sequence>